<organism evidence="2">
    <name type="scientific">Mesocestoides corti</name>
    <name type="common">Flatworm</name>
    <dbReference type="NCBI Taxonomy" id="53468"/>
    <lineage>
        <taxon>Eukaryota</taxon>
        <taxon>Metazoa</taxon>
        <taxon>Spiralia</taxon>
        <taxon>Lophotrochozoa</taxon>
        <taxon>Platyhelminthes</taxon>
        <taxon>Cestoda</taxon>
        <taxon>Eucestoda</taxon>
        <taxon>Cyclophyllidea</taxon>
        <taxon>Mesocestoididae</taxon>
        <taxon>Mesocestoides</taxon>
    </lineage>
</organism>
<dbReference type="AlphaFoldDB" id="A0A5K3FZW8"/>
<dbReference type="GO" id="GO:0017148">
    <property type="term" value="P:negative regulation of translation"/>
    <property type="evidence" value="ECO:0007669"/>
    <property type="project" value="InterPro"/>
</dbReference>
<dbReference type="GO" id="GO:0030015">
    <property type="term" value="C:CCR4-NOT core complex"/>
    <property type="evidence" value="ECO:0007669"/>
    <property type="project" value="InterPro"/>
</dbReference>
<evidence type="ECO:0000313" key="2">
    <source>
        <dbReference type="WBParaSite" id="MCU_013865-RA"/>
    </source>
</evidence>
<reference evidence="2" key="1">
    <citation type="submission" date="2019-11" db="UniProtKB">
        <authorList>
            <consortium name="WormBaseParasite"/>
        </authorList>
    </citation>
    <scope>IDENTIFICATION</scope>
</reference>
<accession>A0A5K3FZW8</accession>
<dbReference type="PANTHER" id="PTHR13162">
    <property type="entry name" value="CCR4-NOT TRANSCRIPTION COMPLEX"/>
    <property type="match status" value="1"/>
</dbReference>
<dbReference type="InterPro" id="IPR032191">
    <property type="entry name" value="CNOT1_CAF1_bind"/>
</dbReference>
<proteinExistence type="predicted"/>
<dbReference type="GO" id="GO:0000288">
    <property type="term" value="P:nuclear-transcribed mRNA catabolic process, deadenylation-dependent decay"/>
    <property type="evidence" value="ECO:0007669"/>
    <property type="project" value="TreeGrafter"/>
</dbReference>
<evidence type="ECO:0000259" key="1">
    <source>
        <dbReference type="Pfam" id="PF16415"/>
    </source>
</evidence>
<feature type="domain" description="CCR4-NOT transcription complex subunit 1 CAF1-binding" evidence="1">
    <location>
        <begin position="1"/>
        <end position="69"/>
    </location>
</feature>
<protein>
    <submittedName>
        <fullName evidence="2">CNOT1_CAF1_bind domain-containing protein</fullName>
    </submittedName>
</protein>
<dbReference type="Pfam" id="PF16415">
    <property type="entry name" value="CNOT1_CAF1_bind"/>
    <property type="match status" value="1"/>
</dbReference>
<sequence length="131" mass="14311">MKGLIYEAYYKGALPLLHVVPFAAHVMRGAIVSVVFRPPISWTMAIFRVLRELHDMPNVRGGIKFETRVAMLTQSVFPQIEPMAHIPQQFLPYVSALGFSVGAATSGAIGGAISVSQVASAPQMMHPHQLR</sequence>
<dbReference type="PANTHER" id="PTHR13162:SF8">
    <property type="entry name" value="CCR4-NOT TRANSCRIPTION COMPLEX SUBUNIT 1"/>
    <property type="match status" value="1"/>
</dbReference>
<name>A0A5K3FZW8_MESCO</name>
<dbReference type="GO" id="GO:0060090">
    <property type="term" value="F:molecular adaptor activity"/>
    <property type="evidence" value="ECO:0007669"/>
    <property type="project" value="TreeGrafter"/>
</dbReference>
<dbReference type="InterPro" id="IPR040398">
    <property type="entry name" value="Not1"/>
</dbReference>
<dbReference type="Gene3D" id="1.25.40.180">
    <property type="match status" value="1"/>
</dbReference>
<dbReference type="GO" id="GO:0000932">
    <property type="term" value="C:P-body"/>
    <property type="evidence" value="ECO:0007669"/>
    <property type="project" value="TreeGrafter"/>
</dbReference>
<dbReference type="WBParaSite" id="MCU_013865-RA">
    <property type="protein sequence ID" value="MCU_013865-RA"/>
    <property type="gene ID" value="MCU_013865"/>
</dbReference>